<name>A5GA08_GEOUR</name>
<dbReference type="KEGG" id="gur:Gura_1378"/>
<keyword evidence="2" id="KW-0575">Peroxidase</keyword>
<sequence>MSILNNRERELVAIGAALGSNCVPCIEYHIQQARKTGLSDAEIAEAIEFADKIKRVPAEKVLEAASRRLSAPIDEQAAAPGACCTPATAAKSCC</sequence>
<dbReference type="SUPFAM" id="SSF69118">
    <property type="entry name" value="AhpD-like"/>
    <property type="match status" value="1"/>
</dbReference>
<evidence type="ECO:0000313" key="2">
    <source>
        <dbReference type="EMBL" id="ABQ25579.1"/>
    </source>
</evidence>
<organism evidence="2 3">
    <name type="scientific">Geotalea uraniireducens (strain Rf4)</name>
    <name type="common">Geobacter uraniireducens</name>
    <dbReference type="NCBI Taxonomy" id="351605"/>
    <lineage>
        <taxon>Bacteria</taxon>
        <taxon>Pseudomonadati</taxon>
        <taxon>Thermodesulfobacteriota</taxon>
        <taxon>Desulfuromonadia</taxon>
        <taxon>Geobacterales</taxon>
        <taxon>Geobacteraceae</taxon>
        <taxon>Geotalea</taxon>
    </lineage>
</organism>
<accession>A5GA08</accession>
<gene>
    <name evidence="2" type="ordered locus">Gura_1378</name>
</gene>
<evidence type="ECO:0000259" key="1">
    <source>
        <dbReference type="Pfam" id="PF02627"/>
    </source>
</evidence>
<dbReference type="RefSeq" id="WP_011938296.1">
    <property type="nucleotide sequence ID" value="NC_009483.1"/>
</dbReference>
<dbReference type="AlphaFoldDB" id="A5GA08"/>
<dbReference type="Pfam" id="PF02627">
    <property type="entry name" value="CMD"/>
    <property type="match status" value="1"/>
</dbReference>
<keyword evidence="3" id="KW-1185">Reference proteome</keyword>
<dbReference type="InterPro" id="IPR004675">
    <property type="entry name" value="AhpD_core"/>
</dbReference>
<dbReference type="InterPro" id="IPR029032">
    <property type="entry name" value="AhpD-like"/>
</dbReference>
<evidence type="ECO:0000313" key="3">
    <source>
        <dbReference type="Proteomes" id="UP000006695"/>
    </source>
</evidence>
<proteinExistence type="predicted"/>
<dbReference type="STRING" id="351605.Gura_1378"/>
<dbReference type="GO" id="GO:0051920">
    <property type="term" value="F:peroxiredoxin activity"/>
    <property type="evidence" value="ECO:0007669"/>
    <property type="project" value="InterPro"/>
</dbReference>
<dbReference type="OrthoDB" id="1683318at2"/>
<dbReference type="InterPro" id="IPR003779">
    <property type="entry name" value="CMD-like"/>
</dbReference>
<dbReference type="HOGENOM" id="CLU_2382047_0_0_7"/>
<keyword evidence="2" id="KW-0560">Oxidoreductase</keyword>
<dbReference type="EMBL" id="CP000698">
    <property type="protein sequence ID" value="ABQ25579.1"/>
    <property type="molecule type" value="Genomic_DNA"/>
</dbReference>
<dbReference type="Gene3D" id="1.20.1290.10">
    <property type="entry name" value="AhpD-like"/>
    <property type="match status" value="1"/>
</dbReference>
<feature type="domain" description="Carboxymuconolactone decarboxylase-like" evidence="1">
    <location>
        <begin position="4"/>
        <end position="64"/>
    </location>
</feature>
<dbReference type="NCBIfam" id="TIGR00778">
    <property type="entry name" value="ahpD_dom"/>
    <property type="match status" value="1"/>
</dbReference>
<protein>
    <submittedName>
        <fullName evidence="2">Alkylhydroperoxidase like protein, AhpD family</fullName>
    </submittedName>
</protein>
<reference evidence="2 3" key="1">
    <citation type="submission" date="2007-05" db="EMBL/GenBank/DDBJ databases">
        <title>Complete sequence of Geobacter uraniireducens Rf4.</title>
        <authorList>
            <consortium name="US DOE Joint Genome Institute"/>
            <person name="Copeland A."/>
            <person name="Lucas S."/>
            <person name="Lapidus A."/>
            <person name="Barry K."/>
            <person name="Detter J.C."/>
            <person name="Glavina del Rio T."/>
            <person name="Hammon N."/>
            <person name="Israni S."/>
            <person name="Dalin E."/>
            <person name="Tice H."/>
            <person name="Pitluck S."/>
            <person name="Chertkov O."/>
            <person name="Brettin T."/>
            <person name="Bruce D."/>
            <person name="Han C."/>
            <person name="Schmutz J."/>
            <person name="Larimer F."/>
            <person name="Land M."/>
            <person name="Hauser L."/>
            <person name="Kyrpides N."/>
            <person name="Mikhailova N."/>
            <person name="Shelobolina E."/>
            <person name="Aklujkar M."/>
            <person name="Lovley D."/>
            <person name="Richardson P."/>
        </authorList>
    </citation>
    <scope>NUCLEOTIDE SEQUENCE [LARGE SCALE GENOMIC DNA]</scope>
    <source>
        <strain evidence="2 3">Rf4</strain>
    </source>
</reference>
<dbReference type="Proteomes" id="UP000006695">
    <property type="component" value="Chromosome"/>
</dbReference>